<gene>
    <name evidence="1" type="ORF">ABID39_001482</name>
</gene>
<organism evidence="1 2">
    <name type="scientific">Bartonella japonica</name>
    <dbReference type="NCBI Taxonomy" id="357761"/>
    <lineage>
        <taxon>Bacteria</taxon>
        <taxon>Pseudomonadati</taxon>
        <taxon>Pseudomonadota</taxon>
        <taxon>Alphaproteobacteria</taxon>
        <taxon>Hyphomicrobiales</taxon>
        <taxon>Bartonellaceae</taxon>
        <taxon>Bartonella</taxon>
    </lineage>
</organism>
<dbReference type="Proteomes" id="UP001549112">
    <property type="component" value="Unassembled WGS sequence"/>
</dbReference>
<dbReference type="EMBL" id="JBEPLT010000022">
    <property type="protein sequence ID" value="MET3560771.1"/>
    <property type="molecule type" value="Genomic_DNA"/>
</dbReference>
<sequence length="143" mass="15870">MEKKQPFIQPFVEVVETTDDGMPIVLQGRNIHTQQVSFLRTRIKHTDHGLTTKVGTLPRGALVKSITVYTLTDFGGATAKFGKKPSGSDYGKATLVSAGVEEFNLPIEVRSVPLEFENTIYATRDKKSTQGDAEIIVEFYTNY</sequence>
<proteinExistence type="predicted"/>
<reference evidence="1 2" key="1">
    <citation type="submission" date="2024-06" db="EMBL/GenBank/DDBJ databases">
        <title>Genomic Encyclopedia of Type Strains, Phase IV (KMG-IV): sequencing the most valuable type-strain genomes for metagenomic binning, comparative biology and taxonomic classification.</title>
        <authorList>
            <person name="Goeker M."/>
        </authorList>
    </citation>
    <scope>NUCLEOTIDE SEQUENCE [LARGE SCALE GENOMIC DNA]</scope>
    <source>
        <strain evidence="1 2">DSM 23650</strain>
    </source>
</reference>
<accession>A0ABV2FQC7</accession>
<comment type="caution">
    <text evidence="1">The sequence shown here is derived from an EMBL/GenBank/DDBJ whole genome shotgun (WGS) entry which is preliminary data.</text>
</comment>
<protein>
    <submittedName>
        <fullName evidence="1">Uncharacterized protein</fullName>
    </submittedName>
</protein>
<dbReference type="RefSeq" id="WP_354187404.1">
    <property type="nucleotide sequence ID" value="NZ_JBEPLT010000022.1"/>
</dbReference>
<keyword evidence="2" id="KW-1185">Reference proteome</keyword>
<name>A0ABV2FQC7_9HYPH</name>
<evidence type="ECO:0000313" key="2">
    <source>
        <dbReference type="Proteomes" id="UP001549112"/>
    </source>
</evidence>
<evidence type="ECO:0000313" key="1">
    <source>
        <dbReference type="EMBL" id="MET3560771.1"/>
    </source>
</evidence>